<feature type="transmembrane region" description="Helical" evidence="10">
    <location>
        <begin position="1785"/>
        <end position="1808"/>
    </location>
</feature>
<evidence type="ECO:0000256" key="3">
    <source>
        <dbReference type="ARBA" id="ARBA00012589"/>
    </source>
</evidence>
<feature type="transmembrane region" description="Helical" evidence="10">
    <location>
        <begin position="2086"/>
        <end position="2107"/>
    </location>
</feature>
<feature type="transmembrane region" description="Helical" evidence="10">
    <location>
        <begin position="1734"/>
        <end position="1754"/>
    </location>
</feature>
<accession>A0A9W6TSR1</accession>
<dbReference type="GO" id="GO:0000148">
    <property type="term" value="C:1,3-beta-D-glucan synthase complex"/>
    <property type="evidence" value="ECO:0007669"/>
    <property type="project" value="InterPro"/>
</dbReference>
<evidence type="ECO:0000313" key="12">
    <source>
        <dbReference type="EMBL" id="GMF18959.1"/>
    </source>
</evidence>
<evidence type="ECO:0000259" key="11">
    <source>
        <dbReference type="SMART" id="SM01205"/>
    </source>
</evidence>
<dbReference type="Pfam" id="PF14288">
    <property type="entry name" value="FKS1_dom1"/>
    <property type="match status" value="1"/>
</dbReference>
<evidence type="ECO:0000313" key="13">
    <source>
        <dbReference type="Proteomes" id="UP001165083"/>
    </source>
</evidence>
<dbReference type="InterPro" id="IPR005828">
    <property type="entry name" value="MFS_sugar_transport-like"/>
</dbReference>
<feature type="transmembrane region" description="Helical" evidence="10">
    <location>
        <begin position="2002"/>
        <end position="2020"/>
    </location>
</feature>
<feature type="transmembrane region" description="Helical" evidence="10">
    <location>
        <begin position="1973"/>
        <end position="1990"/>
    </location>
</feature>
<reference evidence="12" key="1">
    <citation type="submission" date="2023-04" db="EMBL/GenBank/DDBJ databases">
        <title>Phytophthora lilii NBRC 32176.</title>
        <authorList>
            <person name="Ichikawa N."/>
            <person name="Sato H."/>
            <person name="Tonouchi N."/>
        </authorList>
    </citation>
    <scope>NUCLEOTIDE SEQUENCE</scope>
    <source>
        <strain evidence="12">NBRC 32176</strain>
    </source>
</reference>
<feature type="transmembrane region" description="Helical" evidence="10">
    <location>
        <begin position="1555"/>
        <end position="1573"/>
    </location>
</feature>
<name>A0A9W6TSR1_9STRA</name>
<dbReference type="Pfam" id="PF00083">
    <property type="entry name" value="Sugar_tr"/>
    <property type="match status" value="1"/>
</dbReference>
<evidence type="ECO:0000256" key="2">
    <source>
        <dbReference type="ARBA" id="ARBA00009040"/>
    </source>
</evidence>
<proteinExistence type="inferred from homology"/>
<evidence type="ECO:0000256" key="1">
    <source>
        <dbReference type="ARBA" id="ARBA00004141"/>
    </source>
</evidence>
<dbReference type="OrthoDB" id="1880850at2759"/>
<comment type="similarity">
    <text evidence="2">Belongs to the glycosyltransferase 48 family.</text>
</comment>
<evidence type="ECO:0000256" key="9">
    <source>
        <dbReference type="ARBA" id="ARBA00047777"/>
    </source>
</evidence>
<keyword evidence="4" id="KW-0328">Glycosyltransferase</keyword>
<evidence type="ECO:0000256" key="8">
    <source>
        <dbReference type="ARBA" id="ARBA00023136"/>
    </source>
</evidence>
<dbReference type="PANTHER" id="PTHR12741:SF48">
    <property type="entry name" value="1,3-BETA-GLUCAN SYNTHASE COMPONENT FKS1-RELATED"/>
    <property type="match status" value="1"/>
</dbReference>
<dbReference type="GO" id="GO:0006075">
    <property type="term" value="P:(1-&gt;3)-beta-D-glucan biosynthetic process"/>
    <property type="evidence" value="ECO:0007669"/>
    <property type="project" value="InterPro"/>
</dbReference>
<dbReference type="InterPro" id="IPR026899">
    <property type="entry name" value="FKS1-like_dom1"/>
</dbReference>
<feature type="transmembrane region" description="Helical" evidence="10">
    <location>
        <begin position="1506"/>
        <end position="1535"/>
    </location>
</feature>
<dbReference type="Gene3D" id="1.20.1250.20">
    <property type="entry name" value="MFS general substrate transporter like domains"/>
    <property type="match status" value="1"/>
</dbReference>
<feature type="transmembrane region" description="Helical" evidence="10">
    <location>
        <begin position="1761"/>
        <end position="1779"/>
    </location>
</feature>
<feature type="transmembrane region" description="Helical" evidence="10">
    <location>
        <begin position="1401"/>
        <end position="1422"/>
    </location>
</feature>
<dbReference type="GO" id="GO:0022857">
    <property type="term" value="F:transmembrane transporter activity"/>
    <property type="evidence" value="ECO:0007669"/>
    <property type="project" value="InterPro"/>
</dbReference>
<feature type="transmembrane region" description="Helical" evidence="10">
    <location>
        <begin position="149"/>
        <end position="174"/>
    </location>
</feature>
<dbReference type="SUPFAM" id="SSF103473">
    <property type="entry name" value="MFS general substrate transporter"/>
    <property type="match status" value="1"/>
</dbReference>
<comment type="catalytic activity">
    <reaction evidence="9">
        <text>[(1-&gt;3)-beta-D-glucosyl](n) + UDP-alpha-D-glucose = [(1-&gt;3)-beta-D-glucosyl](n+1) + UDP + H(+)</text>
        <dbReference type="Rhea" id="RHEA:21476"/>
        <dbReference type="Rhea" id="RHEA-COMP:11146"/>
        <dbReference type="Rhea" id="RHEA-COMP:14303"/>
        <dbReference type="ChEBI" id="CHEBI:15378"/>
        <dbReference type="ChEBI" id="CHEBI:37671"/>
        <dbReference type="ChEBI" id="CHEBI:58223"/>
        <dbReference type="ChEBI" id="CHEBI:58885"/>
        <dbReference type="EC" id="2.4.1.34"/>
    </reaction>
</comment>
<dbReference type="GO" id="GO:0005886">
    <property type="term" value="C:plasma membrane"/>
    <property type="evidence" value="ECO:0007669"/>
    <property type="project" value="TreeGrafter"/>
</dbReference>
<dbReference type="InterPro" id="IPR036259">
    <property type="entry name" value="MFS_trans_sf"/>
</dbReference>
<evidence type="ECO:0000256" key="4">
    <source>
        <dbReference type="ARBA" id="ARBA00022676"/>
    </source>
</evidence>
<keyword evidence="6 10" id="KW-0812">Transmembrane</keyword>
<dbReference type="SMART" id="SM01205">
    <property type="entry name" value="FKS1_dom1"/>
    <property type="match status" value="1"/>
</dbReference>
<dbReference type="EMBL" id="BSXW01000331">
    <property type="protein sequence ID" value="GMF18959.1"/>
    <property type="molecule type" value="Genomic_DNA"/>
</dbReference>
<sequence>MWCKFLRTPPCSSDPDKENTSRMEKELALFLLLWGEAGNLRFMPECICFLYHNMAAKIEFLDSLPDVDEGFYLNEIIRPVYHVIAKMRSATAPKGKRPLDHQDTTNYDDINEFFWTPICLECDEMNVAKMLEVHDPKTFKEKRSVFNPVLAFFRVWYFLVVVFHILVVITYVSYMAEGDDDGGLGFFFRIFDSGQNKIRAHAFYSIFITITGLLAMKVVMQIWLFGLRLYKDVWMAVGVFCRLFWHTFFFGLFMAINFSPDESGLFGSLSSILPGGGTAGSYLSMGLVYIVLYCIPVLMAATIRAFFPNAIWGIRIVNSLDGTSRQYVGRNTAQPWKDYSKYTLSWYVIFFCKFLFALQFMIRPLMAPSIEIYDIKIDDDGVLQSGHNIMFILALWAPIFVVYMYDSQIWFILYQSIIGLIMGKRMHIGHYVGLAQLKKGMAGAPKLFDEKVVSLKTKKPNPDAVTPVPGAGDGELRHHDVVRLRFAIIWNQVVDNFRLNDLLDDRETVILQYRILNKGERIQEPIFLLAGKLSKAVEVAAKSRSSKWDTATLVKNIATADALEGVKNGVELIRDIFYLLLGEGEEKGALSVLEYIYSSPDIVSLLDLTYLPQLADNMVELLAVILDMPEDISAIDSLESAPEELRMELHVQVAQVVDRLRAIALTLELMLNDDAVSRKLHNCRFLQTTADLEFQTQQLIYLYKADAMAETGLIAVHPREGPATPLPRFVPEDFISSCTRLFFLLRLDVASSLPRCEDAKRRMGFFLHSLAMEMPCVDSMEAMPSFSVMTPYYSETVLFTLDELNNPVHSNALFAELEKKQKAKGWTELTIMKYLITFHAEEWSNFLERMGAANLEEALEINSTEVRLWASMRGQTLARTVHGMMLYEDAIRLLRWLEVYSLRDMSIQEKLDEMNRISALKFSYITGCQIYSKQVANGDPRAADIDYLMKKFPSWRVSFVDSITEKDGDKEINRFDCVLVKAEGNEIVEVYRYELPGNPILGEGKPENQNVALPFTRGEYLQTIDMNQEHYLEECLKMPNFLATATSTGEEVTVIGMKEHVFTGRASSLARFMTLQELVFVTLTQRVLAKPLRSRMHYGHPDVFEKSFVVTSGGVSKASKGINLSEDVFSGYNVTLRGGLVTHVEFMQCGKGRDVTLSQINAFEAKLSNGCAESCLSREGHRLTNSLDFSRLNSMFYGHFGFYICNALTVFCVYVYAYCKLYVATHSEVEITAIMKTGSLNSLASVMTTQYLLQFGMLTTLPLFATLFVEFGFKQAGLKVIELISTLGIVFYVFLTGTKAHFYDVALIRGGSKYRGTGRGFSITRDPMVNFFKEYGVSHFRKAVELIGVMILFGIYGSFDIGSDALEEYCSTADFDCDKNPDLIPANITSLAGFSKKSQSYGIASFAVLFLGACWLMAPFVFNTDGLVLQKSKVDIANWFAWMMRSRHKDDGNDQETSKDASSAALQPKDGWDDWWKSDVDLMVPLGPMGRLTYCLRELRHPLAMYYVFLTEFTLPWFALLFGAMGATWALLWFGNRVHHCVSKHRKLNSLTIQGILYMVCVIGGIMLIPLILGAMGGWSVLKCFTFSIAMFLGFNSIVQYALAFNGVLGMEVAMWSPVMALGFLMDMIVGLFLVIPLFLLSLLPFMRILQTRAMYNGGFSRALSSGSEVAASLVILLGLLGGFIHGFMTSFLYTLGYINDPDENFMNRSFYYFVTTKLSNNGSEMLSYMEDGYLKMTCAALSIVGVLLSLLIGRVLGRRINMAIGGSMIFISLGLNFIPTTSIIIVSCGMAAAGSAMLAMNYLLWSYEICTKGWRGKSVTIFLMGSMIGWFVHSLLMANTNATTISEDWDNKPTNMWRFQPLFVQPELIIAFFGILWFVPESPVWLLAHQQEEPARAVLIRLRRRQNVNPEIALVQAELTQKTRQNHLVFRLSIVFALQAVFGLLMSQTVLVRRTLQVNADDTGNANNYWEVYFALCCATGFAFGSFLVDNVRRKTILKEFLPFVSLMAFTCGVIGAVAKPDGGLVQALICLLYISAGLSLMSVTWLSALEMFPASRRPLYWTLSLCVFYAVQLVVYLLDPSFALSSFILSGYCAALTIVLFMFCASTKLGAIQTKAEKKYQRSMRESAPEVAEVADEHENDVDDLHKQQTRIAQTSAAMNRSAGVASNQAASGANVNFGISGVSNRDFGYSGPPASSAASHARANATQFGFSGIRLDESAVVSSASGRDTDHFSFRRLESAEEPGAAGRGLRYGLSTGLSANESSQASSAELSATAAERRRQLTRLSSTFDFEAEFEAEHLEDLRQGQVAYPRGQPRSVSFLQSQRYPDADLHAETQSVRL</sequence>
<protein>
    <recommendedName>
        <fullName evidence="3">1,3-beta-glucan synthase</fullName>
        <ecNumber evidence="3">2.4.1.34</ecNumber>
    </recommendedName>
</protein>
<feature type="transmembrane region" description="Helical" evidence="10">
    <location>
        <begin position="1929"/>
        <end position="1953"/>
    </location>
</feature>
<dbReference type="Pfam" id="PF02364">
    <property type="entry name" value="Glucan_synthase"/>
    <property type="match status" value="2"/>
</dbReference>
<keyword evidence="5" id="KW-0808">Transferase</keyword>
<feature type="transmembrane region" description="Helical" evidence="10">
    <location>
        <begin position="1820"/>
        <end position="1840"/>
    </location>
</feature>
<evidence type="ECO:0000256" key="6">
    <source>
        <dbReference type="ARBA" id="ARBA00022692"/>
    </source>
</evidence>
<feature type="transmembrane region" description="Helical" evidence="10">
    <location>
        <begin position="279"/>
        <end position="307"/>
    </location>
</feature>
<comment type="caution">
    <text evidence="12">The sequence shown here is derived from an EMBL/GenBank/DDBJ whole genome shotgun (WGS) entry which is preliminary data.</text>
</comment>
<dbReference type="InterPro" id="IPR003440">
    <property type="entry name" value="Glyco_trans_48_dom"/>
</dbReference>
<gene>
    <name evidence="12" type="ORF">Plil01_000717800</name>
</gene>
<keyword evidence="13" id="KW-1185">Reference proteome</keyword>
<feature type="transmembrane region" description="Helical" evidence="10">
    <location>
        <begin position="202"/>
        <end position="226"/>
    </location>
</feature>
<feature type="transmembrane region" description="Helical" evidence="10">
    <location>
        <begin position="1251"/>
        <end position="1269"/>
    </location>
</feature>
<feature type="transmembrane region" description="Helical" evidence="10">
    <location>
        <begin position="1671"/>
        <end position="1699"/>
    </location>
</feature>
<dbReference type="GO" id="GO:0003843">
    <property type="term" value="F:1,3-beta-D-glucan synthase activity"/>
    <property type="evidence" value="ECO:0007669"/>
    <property type="project" value="UniProtKB-EC"/>
</dbReference>
<feature type="domain" description="1,3-beta-glucan synthase component FKS1-like" evidence="11">
    <location>
        <begin position="21"/>
        <end position="128"/>
    </location>
</feature>
<feature type="transmembrane region" description="Helical" evidence="10">
    <location>
        <begin position="344"/>
        <end position="366"/>
    </location>
</feature>
<feature type="transmembrane region" description="Helical" evidence="10">
    <location>
        <begin position="233"/>
        <end position="259"/>
    </location>
</feature>
<feature type="transmembrane region" description="Helical" evidence="10">
    <location>
        <begin position="1276"/>
        <end position="1295"/>
    </location>
</feature>
<feature type="transmembrane region" description="Helical" evidence="10">
    <location>
        <begin position="1196"/>
        <end position="1217"/>
    </location>
</feature>
<keyword evidence="7 10" id="KW-1133">Transmembrane helix</keyword>
<feature type="transmembrane region" description="Helical" evidence="10">
    <location>
        <begin position="2026"/>
        <end position="2048"/>
    </location>
</feature>
<organism evidence="12 13">
    <name type="scientific">Phytophthora lilii</name>
    <dbReference type="NCBI Taxonomy" id="2077276"/>
    <lineage>
        <taxon>Eukaryota</taxon>
        <taxon>Sar</taxon>
        <taxon>Stramenopiles</taxon>
        <taxon>Oomycota</taxon>
        <taxon>Peronosporomycetes</taxon>
        <taxon>Peronosporales</taxon>
        <taxon>Peronosporaceae</taxon>
        <taxon>Phytophthora</taxon>
    </lineage>
</organism>
<feature type="transmembrane region" description="Helical" evidence="10">
    <location>
        <begin position="1585"/>
        <end position="1604"/>
    </location>
</feature>
<dbReference type="EC" id="2.4.1.34" evidence="3"/>
<evidence type="ECO:0000256" key="7">
    <source>
        <dbReference type="ARBA" id="ARBA00022989"/>
    </source>
</evidence>
<feature type="transmembrane region" description="Helical" evidence="10">
    <location>
        <begin position="386"/>
        <end position="405"/>
    </location>
</feature>
<dbReference type="Proteomes" id="UP001165083">
    <property type="component" value="Unassembled WGS sequence"/>
</dbReference>
<evidence type="ECO:0000256" key="10">
    <source>
        <dbReference type="SAM" id="Phobius"/>
    </source>
</evidence>
<comment type="subcellular location">
    <subcellularLocation>
        <location evidence="1">Membrane</location>
        <topology evidence="1">Multi-pass membrane protein</topology>
    </subcellularLocation>
</comment>
<feature type="transmembrane region" description="Helical" evidence="10">
    <location>
        <begin position="1624"/>
        <end position="1650"/>
    </location>
</feature>
<evidence type="ECO:0000256" key="5">
    <source>
        <dbReference type="ARBA" id="ARBA00022679"/>
    </source>
</evidence>
<keyword evidence="8 10" id="KW-0472">Membrane</keyword>
<feature type="transmembrane region" description="Helical" evidence="10">
    <location>
        <begin position="2060"/>
        <end position="2080"/>
    </location>
</feature>
<feature type="transmembrane region" description="Helical" evidence="10">
    <location>
        <begin position="1860"/>
        <end position="1880"/>
    </location>
</feature>
<dbReference type="PANTHER" id="PTHR12741">
    <property type="entry name" value="LYST-INTERACTING PROTEIN LIP5 DOPAMINE RESPONSIVE PROTEIN DRG-1"/>
    <property type="match status" value="1"/>
</dbReference>